<keyword evidence="3" id="KW-1185">Reference proteome</keyword>
<gene>
    <name evidence="2" type="ORF">I316_02407</name>
</gene>
<sequence>MKRDRRMSGAKVVMIDFFGDSGFYLDVPIGFGSGQKHTCRCIHAEGFPSEYERLTFTSRIKNKTPAKFFGAAPAPTSINDHPDLSQSSSSLPPLLITTQQVTAQPHGLPPALGTSKRAHTPDLEEEASSQDEDEARKKRKGKEKEKEVRREEREQEQVQEQQRARKKKVPAFVDEEIEQCRYEFQRVLTAWERARVYNPDDRTVWRLESLLRQKGNKLTMAELYKLEKC</sequence>
<evidence type="ECO:0000313" key="2">
    <source>
        <dbReference type="EMBL" id="OCF35912.1"/>
    </source>
</evidence>
<feature type="region of interest" description="Disordered" evidence="1">
    <location>
        <begin position="104"/>
        <end position="167"/>
    </location>
</feature>
<evidence type="ECO:0000256" key="1">
    <source>
        <dbReference type="SAM" id="MobiDB-lite"/>
    </source>
</evidence>
<name>A0A1B9GY24_9TREE</name>
<dbReference type="EMBL" id="KI669497">
    <property type="protein sequence ID" value="OCF35912.1"/>
    <property type="molecule type" value="Genomic_DNA"/>
</dbReference>
<protein>
    <submittedName>
        <fullName evidence="2">Uncharacterized protein</fullName>
    </submittedName>
</protein>
<feature type="compositionally biased region" description="Basic and acidic residues" evidence="1">
    <location>
        <begin position="142"/>
        <end position="156"/>
    </location>
</feature>
<feature type="compositionally biased region" description="Acidic residues" evidence="1">
    <location>
        <begin position="123"/>
        <end position="133"/>
    </location>
</feature>
<reference evidence="3" key="2">
    <citation type="submission" date="2013-12" db="EMBL/GenBank/DDBJ databases">
        <title>Evolution of pathogenesis and genome organization in the Tremellales.</title>
        <authorList>
            <person name="Cuomo C."/>
            <person name="Litvintseva A."/>
            <person name="Heitman J."/>
            <person name="Chen Y."/>
            <person name="Sun S."/>
            <person name="Springer D."/>
            <person name="Dromer F."/>
            <person name="Young S."/>
            <person name="Zeng Q."/>
            <person name="Chapman S."/>
            <person name="Gujja S."/>
            <person name="Saif S."/>
            <person name="Birren B."/>
        </authorList>
    </citation>
    <scope>NUCLEOTIDE SEQUENCE [LARGE SCALE GENOMIC DNA]</scope>
    <source>
        <strain evidence="3">BCC8398</strain>
    </source>
</reference>
<accession>A0A1B9GY24</accession>
<evidence type="ECO:0000313" key="3">
    <source>
        <dbReference type="Proteomes" id="UP000092666"/>
    </source>
</evidence>
<dbReference type="Proteomes" id="UP000092666">
    <property type="component" value="Unassembled WGS sequence"/>
</dbReference>
<organism evidence="2 3">
    <name type="scientific">Kwoniella heveanensis BCC8398</name>
    <dbReference type="NCBI Taxonomy" id="1296120"/>
    <lineage>
        <taxon>Eukaryota</taxon>
        <taxon>Fungi</taxon>
        <taxon>Dikarya</taxon>
        <taxon>Basidiomycota</taxon>
        <taxon>Agaricomycotina</taxon>
        <taxon>Tremellomycetes</taxon>
        <taxon>Tremellales</taxon>
        <taxon>Cryptococcaceae</taxon>
        <taxon>Kwoniella</taxon>
    </lineage>
</organism>
<dbReference type="AlphaFoldDB" id="A0A1B9GY24"/>
<reference evidence="2 3" key="1">
    <citation type="submission" date="2013-07" db="EMBL/GenBank/DDBJ databases">
        <title>The Genome Sequence of Cryptococcus heveanensis BCC8398.</title>
        <authorList>
            <consortium name="The Broad Institute Genome Sequencing Platform"/>
            <person name="Cuomo C."/>
            <person name="Litvintseva A."/>
            <person name="Chen Y."/>
            <person name="Heitman J."/>
            <person name="Sun S."/>
            <person name="Springer D."/>
            <person name="Dromer F."/>
            <person name="Young S.K."/>
            <person name="Zeng Q."/>
            <person name="Gargeya S."/>
            <person name="Fitzgerald M."/>
            <person name="Abouelleil A."/>
            <person name="Alvarado L."/>
            <person name="Berlin A.M."/>
            <person name="Chapman S.B."/>
            <person name="Dewar J."/>
            <person name="Goldberg J."/>
            <person name="Griggs A."/>
            <person name="Gujja S."/>
            <person name="Hansen M."/>
            <person name="Howarth C."/>
            <person name="Imamovic A."/>
            <person name="Larimer J."/>
            <person name="McCowan C."/>
            <person name="Murphy C."/>
            <person name="Pearson M."/>
            <person name="Priest M."/>
            <person name="Roberts A."/>
            <person name="Saif S."/>
            <person name="Shea T."/>
            <person name="Sykes S."/>
            <person name="Wortman J."/>
            <person name="Nusbaum C."/>
            <person name="Birren B."/>
        </authorList>
    </citation>
    <scope>NUCLEOTIDE SEQUENCE [LARGE SCALE GENOMIC DNA]</scope>
    <source>
        <strain evidence="2 3">BCC8398</strain>
    </source>
</reference>
<proteinExistence type="predicted"/>
<feature type="region of interest" description="Disordered" evidence="1">
    <location>
        <begin position="67"/>
        <end position="91"/>
    </location>
</feature>